<evidence type="ECO:0000313" key="3">
    <source>
        <dbReference type="EMBL" id="TET82804.1"/>
    </source>
</evidence>
<sequence>MPIVKTAEKMKEMKPGEVLKIVSDDPGVKEDMPAWCKSTGNEFVGIEESDGEFRVYIKKTT</sequence>
<evidence type="ECO:0000256" key="1">
    <source>
        <dbReference type="ARBA" id="ARBA00008984"/>
    </source>
</evidence>
<comment type="similarity">
    <text evidence="1">Belongs to the sulfur carrier protein TusA family.</text>
</comment>
<dbReference type="CDD" id="cd00291">
    <property type="entry name" value="SirA_YedF_YeeD"/>
    <property type="match status" value="1"/>
</dbReference>
<dbReference type="PANTHER" id="PTHR33279">
    <property type="entry name" value="SULFUR CARRIER PROTEIN YEDF-RELATED"/>
    <property type="match status" value="1"/>
</dbReference>
<protein>
    <submittedName>
        <fullName evidence="3">Sulfurtransferase TusA family protein</fullName>
    </submittedName>
</protein>
<dbReference type="PANTHER" id="PTHR33279:SF6">
    <property type="entry name" value="SULFUR CARRIER PROTEIN YEDF-RELATED"/>
    <property type="match status" value="1"/>
</dbReference>
<keyword evidence="3" id="KW-0808">Transferase</keyword>
<dbReference type="Pfam" id="PF01206">
    <property type="entry name" value="TusA"/>
    <property type="match status" value="1"/>
</dbReference>
<dbReference type="InterPro" id="IPR036868">
    <property type="entry name" value="TusA-like_sf"/>
</dbReference>
<feature type="domain" description="UPF0033" evidence="2">
    <location>
        <begin position="1"/>
        <end position="59"/>
    </location>
</feature>
<evidence type="ECO:0000313" key="4">
    <source>
        <dbReference type="Proteomes" id="UP000315534"/>
    </source>
</evidence>
<proteinExistence type="inferred from homology"/>
<organism evidence="3 4">
    <name type="scientific">candidate division TA06 bacterium</name>
    <dbReference type="NCBI Taxonomy" id="2250710"/>
    <lineage>
        <taxon>Bacteria</taxon>
        <taxon>Bacteria division TA06</taxon>
    </lineage>
</organism>
<reference evidence="3 4" key="1">
    <citation type="submission" date="2019-03" db="EMBL/GenBank/DDBJ databases">
        <title>Metabolic potential of uncultured bacteria and archaea associated with petroleum seepage in deep-sea sediments.</title>
        <authorList>
            <person name="Dong X."/>
            <person name="Hubert C."/>
        </authorList>
    </citation>
    <scope>NUCLEOTIDE SEQUENCE [LARGE SCALE GENOMIC DNA]</scope>
    <source>
        <strain evidence="3">E29_bin36</strain>
    </source>
</reference>
<evidence type="ECO:0000259" key="2">
    <source>
        <dbReference type="Pfam" id="PF01206"/>
    </source>
</evidence>
<gene>
    <name evidence="3" type="ORF">E3J38_01570</name>
</gene>
<name>A0A523XU41_UNCT6</name>
<comment type="caution">
    <text evidence="3">The sequence shown here is derived from an EMBL/GenBank/DDBJ whole genome shotgun (WGS) entry which is preliminary data.</text>
</comment>
<dbReference type="Gene3D" id="3.30.110.40">
    <property type="entry name" value="TusA-like domain"/>
    <property type="match status" value="1"/>
</dbReference>
<dbReference type="AlphaFoldDB" id="A0A523XU41"/>
<dbReference type="Proteomes" id="UP000315534">
    <property type="component" value="Unassembled WGS sequence"/>
</dbReference>
<dbReference type="EMBL" id="SOIP01000094">
    <property type="protein sequence ID" value="TET82804.1"/>
    <property type="molecule type" value="Genomic_DNA"/>
</dbReference>
<dbReference type="InterPro" id="IPR001455">
    <property type="entry name" value="TusA-like"/>
</dbReference>
<dbReference type="SUPFAM" id="SSF64307">
    <property type="entry name" value="SirA-like"/>
    <property type="match status" value="1"/>
</dbReference>
<accession>A0A523XU41</accession>
<dbReference type="GO" id="GO:0016740">
    <property type="term" value="F:transferase activity"/>
    <property type="evidence" value="ECO:0007669"/>
    <property type="project" value="UniProtKB-KW"/>
</dbReference>